<dbReference type="InterPro" id="IPR029147">
    <property type="entry name" value="CFAP77"/>
</dbReference>
<protein>
    <submittedName>
        <fullName evidence="2">Uncharacterized protein</fullName>
    </submittedName>
</protein>
<dbReference type="Pfam" id="PF14825">
    <property type="entry name" value="CFAP77"/>
    <property type="match status" value="1"/>
</dbReference>
<evidence type="ECO:0000313" key="3">
    <source>
        <dbReference type="Proteomes" id="UP000694568"/>
    </source>
</evidence>
<name>A0A8C9XSZ7_SANLU</name>
<feature type="region of interest" description="Disordered" evidence="1">
    <location>
        <begin position="130"/>
        <end position="149"/>
    </location>
</feature>
<reference evidence="2" key="1">
    <citation type="submission" date="2025-08" db="UniProtKB">
        <authorList>
            <consortium name="Ensembl"/>
        </authorList>
    </citation>
    <scope>IDENTIFICATION</scope>
</reference>
<evidence type="ECO:0000256" key="1">
    <source>
        <dbReference type="SAM" id="MobiDB-lite"/>
    </source>
</evidence>
<keyword evidence="3" id="KW-1185">Reference proteome</keyword>
<dbReference type="AlphaFoldDB" id="A0A8C9XSZ7"/>
<reference evidence="2" key="2">
    <citation type="submission" date="2025-09" db="UniProtKB">
        <authorList>
            <consortium name="Ensembl"/>
        </authorList>
    </citation>
    <scope>IDENTIFICATION</scope>
</reference>
<accession>A0A8C9XSZ7</accession>
<proteinExistence type="predicted"/>
<dbReference type="Ensembl" id="ENSSLUT00000014991.1">
    <property type="protein sequence ID" value="ENSSLUP00000014520.1"/>
    <property type="gene ID" value="ENSSLUG00000006791.1"/>
</dbReference>
<sequence length="194" mass="21552">MFFFKLIFLLVYESLSGLFLICCSVIKLNQTSQMLLVLVSDSSGLGLLLVPRVQTKPGEAAIHLYRGLLGVVVSEHCPCVMSVLSSWRVQSRRGHSAPHQPLITDFVSLNRDAVKSGLVTAKELSQYRAQRGEARSKIPAPKQKEGRASWRPAVPDITFGVTTRSEKQPQTFGPSQWSSSLREQCDVIVLRRTV</sequence>
<organism evidence="2 3">
    <name type="scientific">Sander lucioperca</name>
    <name type="common">Pike-perch</name>
    <name type="synonym">Perca lucioperca</name>
    <dbReference type="NCBI Taxonomy" id="283035"/>
    <lineage>
        <taxon>Eukaryota</taxon>
        <taxon>Metazoa</taxon>
        <taxon>Chordata</taxon>
        <taxon>Craniata</taxon>
        <taxon>Vertebrata</taxon>
        <taxon>Euteleostomi</taxon>
        <taxon>Actinopterygii</taxon>
        <taxon>Neopterygii</taxon>
        <taxon>Teleostei</taxon>
        <taxon>Neoteleostei</taxon>
        <taxon>Acanthomorphata</taxon>
        <taxon>Eupercaria</taxon>
        <taxon>Perciformes</taxon>
        <taxon>Percoidei</taxon>
        <taxon>Percidae</taxon>
        <taxon>Luciopercinae</taxon>
        <taxon>Sander</taxon>
    </lineage>
</organism>
<feature type="compositionally biased region" description="Basic and acidic residues" evidence="1">
    <location>
        <begin position="130"/>
        <end position="148"/>
    </location>
</feature>
<evidence type="ECO:0000313" key="2">
    <source>
        <dbReference type="Ensembl" id="ENSSLUP00000014520.1"/>
    </source>
</evidence>
<dbReference type="GeneTree" id="ENSGT00940000175339"/>
<dbReference type="Proteomes" id="UP000694568">
    <property type="component" value="Unplaced"/>
</dbReference>